<comment type="cofactor">
    <cofactor evidence="1">
        <name>a divalent metal cation</name>
        <dbReference type="ChEBI" id="CHEBI:60240"/>
    </cofactor>
</comment>
<keyword evidence="4" id="KW-0540">Nuclease</keyword>
<organism evidence="9 10">
    <name type="scientific">Ditylenchus dipsaci</name>
    <dbReference type="NCBI Taxonomy" id="166011"/>
    <lineage>
        <taxon>Eukaryota</taxon>
        <taxon>Metazoa</taxon>
        <taxon>Ecdysozoa</taxon>
        <taxon>Nematoda</taxon>
        <taxon>Chromadorea</taxon>
        <taxon>Rhabditida</taxon>
        <taxon>Tylenchina</taxon>
        <taxon>Tylenchomorpha</taxon>
        <taxon>Sphaerularioidea</taxon>
        <taxon>Anguinidae</taxon>
        <taxon>Anguininae</taxon>
        <taxon>Ditylenchus</taxon>
    </lineage>
</organism>
<dbReference type="Proteomes" id="UP000887574">
    <property type="component" value="Unplaced"/>
</dbReference>
<dbReference type="InterPro" id="IPR045249">
    <property type="entry name" value="HARBI1-like"/>
</dbReference>
<dbReference type="GO" id="GO:0005634">
    <property type="term" value="C:nucleus"/>
    <property type="evidence" value="ECO:0007669"/>
    <property type="project" value="UniProtKB-SubCell"/>
</dbReference>
<dbReference type="PANTHER" id="PTHR22930:SF269">
    <property type="entry name" value="NUCLEASE HARBI1-LIKE PROTEIN"/>
    <property type="match status" value="1"/>
</dbReference>
<keyword evidence="5" id="KW-0479">Metal-binding</keyword>
<dbReference type="GO" id="GO:0004518">
    <property type="term" value="F:nuclease activity"/>
    <property type="evidence" value="ECO:0007669"/>
    <property type="project" value="UniProtKB-KW"/>
</dbReference>
<evidence type="ECO:0000256" key="4">
    <source>
        <dbReference type="ARBA" id="ARBA00022722"/>
    </source>
</evidence>
<evidence type="ECO:0000313" key="9">
    <source>
        <dbReference type="Proteomes" id="UP000887574"/>
    </source>
</evidence>
<comment type="similarity">
    <text evidence="3">Belongs to the HARBI1 family.</text>
</comment>
<name>A0A915D5W2_9BILA</name>
<reference evidence="10" key="1">
    <citation type="submission" date="2022-11" db="UniProtKB">
        <authorList>
            <consortium name="WormBaseParasite"/>
        </authorList>
    </citation>
    <scope>IDENTIFICATION</scope>
</reference>
<evidence type="ECO:0000256" key="2">
    <source>
        <dbReference type="ARBA" id="ARBA00004123"/>
    </source>
</evidence>
<protein>
    <submittedName>
        <fullName evidence="10">DDE Tnp4 domain-containing protein</fullName>
    </submittedName>
</protein>
<dbReference type="InterPro" id="IPR027806">
    <property type="entry name" value="HARBI1_dom"/>
</dbReference>
<evidence type="ECO:0000256" key="5">
    <source>
        <dbReference type="ARBA" id="ARBA00022723"/>
    </source>
</evidence>
<keyword evidence="7" id="KW-0539">Nucleus</keyword>
<evidence type="ECO:0000259" key="8">
    <source>
        <dbReference type="Pfam" id="PF13359"/>
    </source>
</evidence>
<keyword evidence="9" id="KW-1185">Reference proteome</keyword>
<dbReference type="GO" id="GO:0046872">
    <property type="term" value="F:metal ion binding"/>
    <property type="evidence" value="ECO:0007669"/>
    <property type="project" value="UniProtKB-KW"/>
</dbReference>
<proteinExistence type="inferred from homology"/>
<evidence type="ECO:0000256" key="3">
    <source>
        <dbReference type="ARBA" id="ARBA00006958"/>
    </source>
</evidence>
<sequence length="270" mass="30991">MAKITRATKIGLAFWYIIQKREGTSRRFWVHPMWEKRHRSGSYRILLPELKQHAEKFHSYMRMNLSEFNNLLAVVTPWLTRRSIRTPINPEERLMLTLRFLATGEAFRSLSFQFRLGVSTVSKIVASTCCAIFNALKTDYLQVPATEEEWIDIAAKFFSRWNCPNTLGAIDGKHVLIKRPPHSGSLYYNYKGTFSTVLLAVCDADYRCIYASYGHYGHQGDAGIFDRGDFKKAIENGSLHLPTDSSFPFTNAALFHFSLSVMARFHSADE</sequence>
<evidence type="ECO:0000256" key="1">
    <source>
        <dbReference type="ARBA" id="ARBA00001968"/>
    </source>
</evidence>
<evidence type="ECO:0000256" key="6">
    <source>
        <dbReference type="ARBA" id="ARBA00022801"/>
    </source>
</evidence>
<dbReference type="PANTHER" id="PTHR22930">
    <property type="match status" value="1"/>
</dbReference>
<feature type="domain" description="DDE Tnp4" evidence="8">
    <location>
        <begin position="170"/>
        <end position="251"/>
    </location>
</feature>
<evidence type="ECO:0000256" key="7">
    <source>
        <dbReference type="ARBA" id="ARBA00023242"/>
    </source>
</evidence>
<dbReference type="GO" id="GO:0016787">
    <property type="term" value="F:hydrolase activity"/>
    <property type="evidence" value="ECO:0007669"/>
    <property type="project" value="UniProtKB-KW"/>
</dbReference>
<accession>A0A915D5W2</accession>
<dbReference type="AlphaFoldDB" id="A0A915D5W2"/>
<dbReference type="Pfam" id="PF13359">
    <property type="entry name" value="DDE_Tnp_4"/>
    <property type="match status" value="1"/>
</dbReference>
<keyword evidence="6" id="KW-0378">Hydrolase</keyword>
<dbReference type="WBParaSite" id="jg16372">
    <property type="protein sequence ID" value="jg16372"/>
    <property type="gene ID" value="jg16372"/>
</dbReference>
<comment type="subcellular location">
    <subcellularLocation>
        <location evidence="2">Nucleus</location>
    </subcellularLocation>
</comment>
<evidence type="ECO:0000313" key="10">
    <source>
        <dbReference type="WBParaSite" id="jg16372"/>
    </source>
</evidence>